<sequence length="243" mass="27516">MSTNPVRTLQLAAEYYALLSDMATRGESVTLGDLRSLHQKYHPDDDRPTDKMALLLEQYGLFEKAVDSDSAWEVPHVIGGVLRHLSLRQRLAAPGLLFPIIEEVARLTEDLRIAFNEADIDRLRMASNGIKQALDAARGLSRENSMAIVNEVMRIKSREDRRTLRERYLFITYLHEKHLSPLGALVDVGGEMEQRAAELIAVARHGRQVMQNDPVVPELTTKIIASVRRLKDEAWQDFSFIAT</sequence>
<reference evidence="1" key="1">
    <citation type="submission" date="2020-10" db="EMBL/GenBank/DDBJ databases">
        <title>Connecting structure to function with the recovery of over 1000 high-quality activated sludge metagenome-assembled genomes encoding full-length rRNA genes using long-read sequencing.</title>
        <authorList>
            <person name="Singleton C.M."/>
            <person name="Petriglieri F."/>
            <person name="Kristensen J.M."/>
            <person name="Kirkegaard R.H."/>
            <person name="Michaelsen T.Y."/>
            <person name="Andersen M.H."/>
            <person name="Karst S.M."/>
            <person name="Dueholm M.S."/>
            <person name="Nielsen P.H."/>
            <person name="Albertsen M."/>
        </authorList>
    </citation>
    <scope>NUCLEOTIDE SEQUENCE</scope>
    <source>
        <strain evidence="1">EsbW_18-Q3-R4-48_MAXAC.044</strain>
    </source>
</reference>
<dbReference type="EMBL" id="JADJNC010000006">
    <property type="protein sequence ID" value="MBK7422325.1"/>
    <property type="molecule type" value="Genomic_DNA"/>
</dbReference>
<evidence type="ECO:0000313" key="2">
    <source>
        <dbReference type="Proteomes" id="UP000886602"/>
    </source>
</evidence>
<dbReference type="Proteomes" id="UP000886602">
    <property type="component" value="Unassembled WGS sequence"/>
</dbReference>
<name>A0A9D7FC81_9RHOO</name>
<proteinExistence type="predicted"/>
<comment type="caution">
    <text evidence="1">The sequence shown here is derived from an EMBL/GenBank/DDBJ whole genome shotgun (WGS) entry which is preliminary data.</text>
</comment>
<dbReference type="AlphaFoldDB" id="A0A9D7FC81"/>
<organism evidence="1 2">
    <name type="scientific">Candidatus Propionivibrio dominans</name>
    <dbReference type="NCBI Taxonomy" id="2954373"/>
    <lineage>
        <taxon>Bacteria</taxon>
        <taxon>Pseudomonadati</taxon>
        <taxon>Pseudomonadota</taxon>
        <taxon>Betaproteobacteria</taxon>
        <taxon>Rhodocyclales</taxon>
        <taxon>Rhodocyclaceae</taxon>
        <taxon>Propionivibrio</taxon>
    </lineage>
</organism>
<protein>
    <submittedName>
        <fullName evidence="1">Uncharacterized protein</fullName>
    </submittedName>
</protein>
<accession>A0A9D7FC81</accession>
<gene>
    <name evidence="1" type="ORF">IPJ48_04085</name>
</gene>
<evidence type="ECO:0000313" key="1">
    <source>
        <dbReference type="EMBL" id="MBK7422325.1"/>
    </source>
</evidence>